<evidence type="ECO:0000259" key="2">
    <source>
        <dbReference type="Pfam" id="PF22725"/>
    </source>
</evidence>
<feature type="domain" description="GFO/IDH/MocA-like oxidoreductase" evidence="2">
    <location>
        <begin position="134"/>
        <end position="261"/>
    </location>
</feature>
<dbReference type="Gene3D" id="3.30.360.10">
    <property type="entry name" value="Dihydrodipicolinate Reductase, domain 2"/>
    <property type="match status" value="1"/>
</dbReference>
<dbReference type="RefSeq" id="WP_090592883.1">
    <property type="nucleotide sequence ID" value="NZ_LT629688.1"/>
</dbReference>
<dbReference type="InterPro" id="IPR051450">
    <property type="entry name" value="Gfo/Idh/MocA_Oxidoreductases"/>
</dbReference>
<dbReference type="STRING" id="675864.SAMN04489747_1998"/>
<dbReference type="Gene3D" id="3.40.50.720">
    <property type="entry name" value="NAD(P)-binding Rossmann-like Domain"/>
    <property type="match status" value="1"/>
</dbReference>
<dbReference type="SUPFAM" id="SSF55347">
    <property type="entry name" value="Glyceraldehyde-3-phosphate dehydrogenase-like, C-terminal domain"/>
    <property type="match status" value="1"/>
</dbReference>
<dbReference type="InterPro" id="IPR000683">
    <property type="entry name" value="Gfo/Idh/MocA-like_OxRdtase_N"/>
</dbReference>
<accession>A0A1G6YH78</accession>
<name>A0A1G6YH78_9ACTN</name>
<dbReference type="InterPro" id="IPR036291">
    <property type="entry name" value="NAD(P)-bd_dom_sf"/>
</dbReference>
<sequence length="342" mass="35433">MRIGIMSFAHLHAVSYAGALLAHPEVTSVVATDPEHTGRPEGEAGGPALAAELGVEYVDGYAELLASGVDAVVVCAENARHRPLVEQAAAAGVHVLCEKPLATTLADGEAMVAACREAGVHLMVAYPVRFSPAFTALQETLASGVVGDVVAVTGTNNGRLPSGERAWFTDPALSGGGALVDHTVHVADLVDALLDGAQVSSVYARTNTILHPERAPVETAGLVSLEYPGPVLVSIDCSWSKPPAYPTWGGLTLQLVGSEGTTAMDAFSERVDGFSQSRGPLWYPYGSDSDAALLEEFLDCVRTGRAPQPDGEAGLRSLRVVLAAQESARTGAVVAVEAGRES</sequence>
<dbReference type="SUPFAM" id="SSF51735">
    <property type="entry name" value="NAD(P)-binding Rossmann-fold domains"/>
    <property type="match status" value="1"/>
</dbReference>
<gene>
    <name evidence="3" type="ORF">SAMN04489747_1998</name>
</gene>
<dbReference type="OrthoDB" id="9792085at2"/>
<protein>
    <submittedName>
        <fullName evidence="3">Predicted dehydrogenase</fullName>
    </submittedName>
</protein>
<dbReference type="Proteomes" id="UP000198546">
    <property type="component" value="Chromosome i"/>
</dbReference>
<dbReference type="InterPro" id="IPR055170">
    <property type="entry name" value="GFO_IDH_MocA-like_dom"/>
</dbReference>
<evidence type="ECO:0000313" key="3">
    <source>
        <dbReference type="EMBL" id="SDD89353.1"/>
    </source>
</evidence>
<keyword evidence="4" id="KW-1185">Reference proteome</keyword>
<evidence type="ECO:0000259" key="1">
    <source>
        <dbReference type="Pfam" id="PF01408"/>
    </source>
</evidence>
<dbReference type="PANTHER" id="PTHR43377">
    <property type="entry name" value="BILIVERDIN REDUCTASE A"/>
    <property type="match status" value="1"/>
</dbReference>
<dbReference type="GO" id="GO:0000166">
    <property type="term" value="F:nucleotide binding"/>
    <property type="evidence" value="ECO:0007669"/>
    <property type="project" value="InterPro"/>
</dbReference>
<dbReference type="AlphaFoldDB" id="A0A1G6YH78"/>
<reference evidence="3 4" key="1">
    <citation type="submission" date="2016-10" db="EMBL/GenBank/DDBJ databases">
        <authorList>
            <person name="de Groot N.N."/>
        </authorList>
    </citation>
    <scope>NUCLEOTIDE SEQUENCE [LARGE SCALE GENOMIC DNA]</scope>
    <source>
        <strain evidence="3 4">MON 2.2</strain>
    </source>
</reference>
<feature type="domain" description="Gfo/Idh/MocA-like oxidoreductase N-terminal" evidence="1">
    <location>
        <begin position="46"/>
        <end position="126"/>
    </location>
</feature>
<dbReference type="Pfam" id="PF22725">
    <property type="entry name" value="GFO_IDH_MocA_C3"/>
    <property type="match status" value="1"/>
</dbReference>
<dbReference type="PANTHER" id="PTHR43377:SF1">
    <property type="entry name" value="BILIVERDIN REDUCTASE A"/>
    <property type="match status" value="1"/>
</dbReference>
<proteinExistence type="predicted"/>
<organism evidence="3 4">
    <name type="scientific">Auraticoccus monumenti</name>
    <dbReference type="NCBI Taxonomy" id="675864"/>
    <lineage>
        <taxon>Bacteria</taxon>
        <taxon>Bacillati</taxon>
        <taxon>Actinomycetota</taxon>
        <taxon>Actinomycetes</taxon>
        <taxon>Propionibacteriales</taxon>
        <taxon>Propionibacteriaceae</taxon>
        <taxon>Auraticoccus</taxon>
    </lineage>
</organism>
<evidence type="ECO:0000313" key="4">
    <source>
        <dbReference type="Proteomes" id="UP000198546"/>
    </source>
</evidence>
<dbReference type="Pfam" id="PF01408">
    <property type="entry name" value="GFO_IDH_MocA"/>
    <property type="match status" value="1"/>
</dbReference>
<dbReference type="EMBL" id="LT629688">
    <property type="protein sequence ID" value="SDD89353.1"/>
    <property type="molecule type" value="Genomic_DNA"/>
</dbReference>